<keyword evidence="3 8" id="KW-0813">Transport</keyword>
<evidence type="ECO:0000256" key="5">
    <source>
        <dbReference type="ARBA" id="ARBA00022692"/>
    </source>
</evidence>
<dbReference type="CDD" id="cd06261">
    <property type="entry name" value="TM_PBP2"/>
    <property type="match status" value="1"/>
</dbReference>
<comment type="similarity">
    <text evidence="2">Belongs to the binding-protein-dependent transport system permease family. CysTW subfamily.</text>
</comment>
<evidence type="ECO:0000256" key="3">
    <source>
        <dbReference type="ARBA" id="ARBA00022448"/>
    </source>
</evidence>
<keyword evidence="11" id="KW-1185">Reference proteome</keyword>
<dbReference type="SUPFAM" id="SSF161098">
    <property type="entry name" value="MetI-like"/>
    <property type="match status" value="1"/>
</dbReference>
<feature type="domain" description="ABC transmembrane type-1" evidence="9">
    <location>
        <begin position="65"/>
        <end position="271"/>
    </location>
</feature>
<evidence type="ECO:0000313" key="10">
    <source>
        <dbReference type="EMBL" id="ADW17687.1"/>
    </source>
</evidence>
<dbReference type="GO" id="GO:0055085">
    <property type="term" value="P:transmembrane transport"/>
    <property type="evidence" value="ECO:0007669"/>
    <property type="project" value="InterPro"/>
</dbReference>
<name>A0A7U3YLP1_DESPD</name>
<dbReference type="PANTHER" id="PTHR42929:SF1">
    <property type="entry name" value="INNER MEMBRANE ABC TRANSPORTER PERMEASE PROTEIN YDCU-RELATED"/>
    <property type="match status" value="1"/>
</dbReference>
<evidence type="ECO:0000256" key="7">
    <source>
        <dbReference type="ARBA" id="ARBA00023136"/>
    </source>
</evidence>
<dbReference type="PROSITE" id="PS50928">
    <property type="entry name" value="ABC_TM1"/>
    <property type="match status" value="1"/>
</dbReference>
<dbReference type="Gene3D" id="1.10.3720.10">
    <property type="entry name" value="MetI-like"/>
    <property type="match status" value="1"/>
</dbReference>
<accession>A0A7U3YLP1</accession>
<gene>
    <name evidence="10" type="ordered locus">Despr_1533</name>
</gene>
<dbReference type="EMBL" id="CP002364">
    <property type="protein sequence ID" value="ADW17687.1"/>
    <property type="molecule type" value="Genomic_DNA"/>
</dbReference>
<feature type="transmembrane region" description="Helical" evidence="8">
    <location>
        <begin position="194"/>
        <end position="224"/>
    </location>
</feature>
<feature type="transmembrane region" description="Helical" evidence="8">
    <location>
        <begin position="56"/>
        <end position="89"/>
    </location>
</feature>
<dbReference type="Pfam" id="PF00528">
    <property type="entry name" value="BPD_transp_1"/>
    <property type="match status" value="1"/>
</dbReference>
<feature type="transmembrane region" description="Helical" evidence="8">
    <location>
        <begin position="254"/>
        <end position="274"/>
    </location>
</feature>
<proteinExistence type="inferred from homology"/>
<protein>
    <submittedName>
        <fullName evidence="10">Binding-protein-dependent transport systems inner membrane component</fullName>
    </submittedName>
</protein>
<evidence type="ECO:0000256" key="8">
    <source>
        <dbReference type="RuleBase" id="RU363032"/>
    </source>
</evidence>
<sequence length="284" mass="31165">MKTESRFRLLLIGSTYTWMVVLALIPYLILLGASFLERGEGTLVVSGWSTVNYRHLLSPAVFGMALDSLALAAVAALLCLLAGYPFAYILAQAPTRAQPLLLLLVMIPFWTNSLIRTYALVMMLKADGFVNTLLRAAGLIEAPLQLMYTPIAVFIGLVYTLLPFMILPLYAALKAVDPQLLEAGRDLGAGRVQNFFRITMPLTMPGIVAGTMLVFLPALGMFYISDILGGARTMLLGNYIRDQFLVFRDIPMGSAASVTMTVAMGLMLALHYLANRRSGREMMR</sequence>
<dbReference type="GO" id="GO:0005886">
    <property type="term" value="C:plasma membrane"/>
    <property type="evidence" value="ECO:0007669"/>
    <property type="project" value="UniProtKB-SubCell"/>
</dbReference>
<evidence type="ECO:0000256" key="2">
    <source>
        <dbReference type="ARBA" id="ARBA00007069"/>
    </source>
</evidence>
<keyword evidence="6 8" id="KW-1133">Transmembrane helix</keyword>
<evidence type="ECO:0000259" key="9">
    <source>
        <dbReference type="PROSITE" id="PS50928"/>
    </source>
</evidence>
<comment type="subcellular location">
    <subcellularLocation>
        <location evidence="1 8">Cell membrane</location>
        <topology evidence="1 8">Multi-pass membrane protein</topology>
    </subcellularLocation>
</comment>
<dbReference type="RefSeq" id="WP_015724228.1">
    <property type="nucleotide sequence ID" value="NC_014972.1"/>
</dbReference>
<organism evidence="10 11">
    <name type="scientific">Desulfobulbus propionicus (strain ATCC 33891 / DSM 2032 / VKM B-1956 / 1pr3)</name>
    <dbReference type="NCBI Taxonomy" id="577650"/>
    <lineage>
        <taxon>Bacteria</taxon>
        <taxon>Pseudomonadati</taxon>
        <taxon>Thermodesulfobacteriota</taxon>
        <taxon>Desulfobulbia</taxon>
        <taxon>Desulfobulbales</taxon>
        <taxon>Desulfobulbaceae</taxon>
        <taxon>Desulfobulbus</taxon>
    </lineage>
</organism>
<reference evidence="10 11" key="1">
    <citation type="journal article" date="2011" name="Stand. Genomic Sci.">
        <title>Complete genome sequence of Desulfobulbus propionicus type strain (1pr3).</title>
        <authorList>
            <person name="Pagani I."/>
            <person name="Lapidus A."/>
            <person name="Nolan M."/>
            <person name="Lucas S."/>
            <person name="Hammon N."/>
            <person name="Deshpande S."/>
            <person name="Cheng J.F."/>
            <person name="Chertkov O."/>
            <person name="Davenport K."/>
            <person name="Tapia R."/>
            <person name="Han C."/>
            <person name="Goodwin L."/>
            <person name="Pitluck S."/>
            <person name="Liolios K."/>
            <person name="Mavromatis K."/>
            <person name="Ivanova N."/>
            <person name="Mikhailova N."/>
            <person name="Pati A."/>
            <person name="Chen A."/>
            <person name="Palaniappan K."/>
            <person name="Land M."/>
            <person name="Hauser L."/>
            <person name="Chang Y.J."/>
            <person name="Jeffries C.D."/>
            <person name="Detter J.C."/>
            <person name="Brambilla E."/>
            <person name="Kannan K.P."/>
            <person name="Djao O.D."/>
            <person name="Rohde M."/>
            <person name="Pukall R."/>
            <person name="Spring S."/>
            <person name="Goker M."/>
            <person name="Sikorski J."/>
            <person name="Woyke T."/>
            <person name="Bristow J."/>
            <person name="Eisen J.A."/>
            <person name="Markowitz V."/>
            <person name="Hugenholtz P."/>
            <person name="Kyrpides N.C."/>
            <person name="Klenk H.P."/>
        </authorList>
    </citation>
    <scope>NUCLEOTIDE SEQUENCE [LARGE SCALE GENOMIC DNA]</scope>
    <source>
        <strain evidence="11">ATCC 33891 / DSM 2032 / 1pr3</strain>
    </source>
</reference>
<feature type="transmembrane region" description="Helical" evidence="8">
    <location>
        <begin position="9"/>
        <end position="36"/>
    </location>
</feature>
<dbReference type="PANTHER" id="PTHR42929">
    <property type="entry name" value="INNER MEMBRANE ABC TRANSPORTER PERMEASE PROTEIN YDCU-RELATED-RELATED"/>
    <property type="match status" value="1"/>
</dbReference>
<dbReference type="Proteomes" id="UP000006365">
    <property type="component" value="Chromosome"/>
</dbReference>
<feature type="transmembrane region" description="Helical" evidence="8">
    <location>
        <begin position="101"/>
        <end position="124"/>
    </location>
</feature>
<evidence type="ECO:0000256" key="1">
    <source>
        <dbReference type="ARBA" id="ARBA00004651"/>
    </source>
</evidence>
<keyword evidence="4" id="KW-1003">Cell membrane</keyword>
<dbReference type="InterPro" id="IPR000515">
    <property type="entry name" value="MetI-like"/>
</dbReference>
<keyword evidence="5 8" id="KW-0812">Transmembrane</keyword>
<evidence type="ECO:0000256" key="4">
    <source>
        <dbReference type="ARBA" id="ARBA00022475"/>
    </source>
</evidence>
<dbReference type="AlphaFoldDB" id="A0A7U3YLP1"/>
<evidence type="ECO:0000256" key="6">
    <source>
        <dbReference type="ARBA" id="ARBA00022989"/>
    </source>
</evidence>
<evidence type="ECO:0000313" key="11">
    <source>
        <dbReference type="Proteomes" id="UP000006365"/>
    </source>
</evidence>
<feature type="transmembrane region" description="Helical" evidence="8">
    <location>
        <begin position="151"/>
        <end position="173"/>
    </location>
</feature>
<dbReference type="InterPro" id="IPR035906">
    <property type="entry name" value="MetI-like_sf"/>
</dbReference>
<keyword evidence="7 8" id="KW-0472">Membrane</keyword>
<dbReference type="KEGG" id="dpr:Despr_1533"/>